<dbReference type="STRING" id="709881.SAMN04489832_2326"/>
<sequence length="174" mass="19450">MSYPFGMMCAMTTHHPKPRRLVYGHAQMQDCLAFADADTAPAEAEEIKALASARTWGEARQVQTTHLWNPAGPEYYDPEDGFADDKPFSINEVGAVVEGNWPPMVTERAFELLPRDLQARFGGRKFTALNGDILEIPLDHEAELVADLRQRGYEVTRDDDLINVLDGRSFSPLA</sequence>
<accession>A0A1N5WBE0</accession>
<name>A0A1N5WBE0_9ACTN</name>
<dbReference type="EMBL" id="FSQT01000001">
    <property type="protein sequence ID" value="SIM82561.1"/>
    <property type="molecule type" value="Genomic_DNA"/>
</dbReference>
<evidence type="ECO:0000313" key="1">
    <source>
        <dbReference type="EMBL" id="SIM82561.1"/>
    </source>
</evidence>
<dbReference type="AlphaFoldDB" id="A0A1N5WBE0"/>
<protein>
    <submittedName>
        <fullName evidence="1">Uncharacterized protein</fullName>
    </submittedName>
</protein>
<evidence type="ECO:0000313" key="2">
    <source>
        <dbReference type="Proteomes" id="UP000185124"/>
    </source>
</evidence>
<gene>
    <name evidence="1" type="ORF">SAMN04489832_2326</name>
</gene>
<proteinExistence type="predicted"/>
<dbReference type="Proteomes" id="UP000185124">
    <property type="component" value="Unassembled WGS sequence"/>
</dbReference>
<reference evidence="2" key="1">
    <citation type="submission" date="2016-12" db="EMBL/GenBank/DDBJ databases">
        <authorList>
            <person name="Varghese N."/>
            <person name="Submissions S."/>
        </authorList>
    </citation>
    <scope>NUCLEOTIDE SEQUENCE [LARGE SCALE GENOMIC DNA]</scope>
    <source>
        <strain evidence="2">DSM 45599</strain>
    </source>
</reference>
<keyword evidence="2" id="KW-1185">Reference proteome</keyword>
<organism evidence="1 2">
    <name type="scientific">Micromonospora cremea</name>
    <dbReference type="NCBI Taxonomy" id="709881"/>
    <lineage>
        <taxon>Bacteria</taxon>
        <taxon>Bacillati</taxon>
        <taxon>Actinomycetota</taxon>
        <taxon>Actinomycetes</taxon>
        <taxon>Micromonosporales</taxon>
        <taxon>Micromonosporaceae</taxon>
        <taxon>Micromonospora</taxon>
    </lineage>
</organism>